<keyword evidence="7 8" id="KW-0456">Lyase</keyword>
<dbReference type="RefSeq" id="WP_121121532.1">
    <property type="nucleotide sequence ID" value="NZ_CP158959.1"/>
</dbReference>
<sequence length="139" mass="15618">MKKILVLNGPNLNLLGVREKSIYGSQDFLSYFEELKKRFSTIQLEYFQSNSEGILIDKIHEVGFEYDGIVMNAGAYTHTSVAIGDAIAAVQTPVIEVHISNVHQREEFRHHSFLAKNCRGVICGFGLDSYRLGIEALLI</sequence>
<gene>
    <name evidence="8 12" type="primary">aroQ</name>
    <name evidence="12" type="ORF">D7322_03955</name>
</gene>
<dbReference type="PROSITE" id="PS01029">
    <property type="entry name" value="DEHYDROQUINASE_II"/>
    <property type="match status" value="1"/>
</dbReference>
<dbReference type="InterPro" id="IPR001874">
    <property type="entry name" value="DHquinase_II"/>
</dbReference>
<evidence type="ECO:0000256" key="3">
    <source>
        <dbReference type="ARBA" id="ARBA00004902"/>
    </source>
</evidence>
<evidence type="ECO:0000256" key="2">
    <source>
        <dbReference type="ARBA" id="ARBA00003924"/>
    </source>
</evidence>
<dbReference type="CDD" id="cd00466">
    <property type="entry name" value="DHQase_II"/>
    <property type="match status" value="1"/>
</dbReference>
<keyword evidence="13" id="KW-1185">Reference proteome</keyword>
<accession>A0A420W331</accession>
<dbReference type="AlphaFoldDB" id="A0A420W331"/>
<dbReference type="GO" id="GO:0008652">
    <property type="term" value="P:amino acid biosynthetic process"/>
    <property type="evidence" value="ECO:0007669"/>
    <property type="project" value="UniProtKB-KW"/>
</dbReference>
<evidence type="ECO:0000313" key="12">
    <source>
        <dbReference type="EMBL" id="RKO73005.1"/>
    </source>
</evidence>
<feature type="binding site" evidence="8 10">
    <location>
        <position position="78"/>
    </location>
    <ligand>
        <name>substrate</name>
    </ligand>
</feature>
<evidence type="ECO:0000256" key="10">
    <source>
        <dbReference type="PIRSR" id="PIRSR001399-2"/>
    </source>
</evidence>
<dbReference type="UniPathway" id="UPA00053">
    <property type="reaction ID" value="UER00086"/>
</dbReference>
<dbReference type="Gene3D" id="3.40.50.9100">
    <property type="entry name" value="Dehydroquinase, class II"/>
    <property type="match status" value="1"/>
</dbReference>
<name>A0A420W331_9SPHI</name>
<reference evidence="12 13" key="1">
    <citation type="submission" date="2018-10" db="EMBL/GenBank/DDBJ databases">
        <title>Sphingobacterium sp. M05W1-28.</title>
        <authorList>
            <person name="Cai H."/>
        </authorList>
    </citation>
    <scope>NUCLEOTIDE SEQUENCE [LARGE SCALE GENOMIC DNA]</scope>
    <source>
        <strain evidence="12 13">M05W1-28</strain>
    </source>
</reference>
<dbReference type="PIRSF" id="PIRSF001399">
    <property type="entry name" value="DHquinase_II"/>
    <property type="match status" value="1"/>
</dbReference>
<evidence type="ECO:0000256" key="7">
    <source>
        <dbReference type="ARBA" id="ARBA00023239"/>
    </source>
</evidence>
<keyword evidence="8" id="KW-0028">Amino-acid biosynthesis</keyword>
<dbReference type="GO" id="GO:0003855">
    <property type="term" value="F:3-dehydroquinate dehydratase activity"/>
    <property type="evidence" value="ECO:0007669"/>
    <property type="project" value="UniProtKB-UniRule"/>
</dbReference>
<evidence type="ECO:0000256" key="6">
    <source>
        <dbReference type="ARBA" id="ARBA00012060"/>
    </source>
</evidence>
<dbReference type="GO" id="GO:0019631">
    <property type="term" value="P:quinate catabolic process"/>
    <property type="evidence" value="ECO:0007669"/>
    <property type="project" value="TreeGrafter"/>
</dbReference>
<dbReference type="Proteomes" id="UP000282423">
    <property type="component" value="Unassembled WGS sequence"/>
</dbReference>
<dbReference type="OrthoDB" id="9790793at2"/>
<feature type="binding site" evidence="8 10">
    <location>
        <position position="72"/>
    </location>
    <ligand>
        <name>substrate</name>
    </ligand>
</feature>
<dbReference type="HAMAP" id="MF_00169">
    <property type="entry name" value="AroQ"/>
    <property type="match status" value="1"/>
</dbReference>
<dbReference type="GO" id="GO:0009073">
    <property type="term" value="P:aromatic amino acid family biosynthetic process"/>
    <property type="evidence" value="ECO:0007669"/>
    <property type="project" value="UniProtKB-KW"/>
</dbReference>
<dbReference type="Pfam" id="PF01220">
    <property type="entry name" value="DHquinase_II"/>
    <property type="match status" value="1"/>
</dbReference>
<feature type="site" description="Transition state stabilizer" evidence="8 11">
    <location>
        <position position="18"/>
    </location>
</feature>
<proteinExistence type="inferred from homology"/>
<dbReference type="InterPro" id="IPR036441">
    <property type="entry name" value="DHquinase_II_sf"/>
</dbReference>
<comment type="similarity">
    <text evidence="4 8">Belongs to the type-II 3-dehydroquinase family.</text>
</comment>
<dbReference type="InterPro" id="IPR018509">
    <property type="entry name" value="DHquinase_II_CS"/>
</dbReference>
<dbReference type="EC" id="4.2.1.10" evidence="6 8"/>
<evidence type="ECO:0000256" key="1">
    <source>
        <dbReference type="ARBA" id="ARBA00001864"/>
    </source>
</evidence>
<feature type="active site" description="Proton donor" evidence="8 9">
    <location>
        <position position="98"/>
    </location>
</feature>
<dbReference type="EMBL" id="RBWS01000003">
    <property type="protein sequence ID" value="RKO73005.1"/>
    <property type="molecule type" value="Genomic_DNA"/>
</dbReference>
<comment type="catalytic activity">
    <reaction evidence="1 8">
        <text>3-dehydroquinate = 3-dehydroshikimate + H2O</text>
        <dbReference type="Rhea" id="RHEA:21096"/>
        <dbReference type="ChEBI" id="CHEBI:15377"/>
        <dbReference type="ChEBI" id="CHEBI:16630"/>
        <dbReference type="ChEBI" id="CHEBI:32364"/>
        <dbReference type="EC" id="4.2.1.10"/>
    </reaction>
</comment>
<dbReference type="NCBIfam" id="NF003805">
    <property type="entry name" value="PRK05395.1-2"/>
    <property type="match status" value="1"/>
</dbReference>
<comment type="caution">
    <text evidence="12">The sequence shown here is derived from an EMBL/GenBank/DDBJ whole genome shotgun (WGS) entry which is preliminary data.</text>
</comment>
<keyword evidence="8" id="KW-0057">Aromatic amino acid biosynthesis</keyword>
<comment type="pathway">
    <text evidence="3 8">Metabolic intermediate biosynthesis; chorismate biosynthesis; chorismate from D-erythrose 4-phosphate and phosphoenolpyruvate: step 3/7.</text>
</comment>
<dbReference type="PANTHER" id="PTHR21272">
    <property type="entry name" value="CATABOLIC 3-DEHYDROQUINASE"/>
    <property type="match status" value="1"/>
</dbReference>
<dbReference type="SUPFAM" id="SSF52304">
    <property type="entry name" value="Type II 3-dehydroquinate dehydratase"/>
    <property type="match status" value="1"/>
</dbReference>
<dbReference type="NCBIfam" id="TIGR01088">
    <property type="entry name" value="aroQ"/>
    <property type="match status" value="1"/>
</dbReference>
<dbReference type="PANTHER" id="PTHR21272:SF3">
    <property type="entry name" value="CATABOLIC 3-DEHYDROQUINASE"/>
    <property type="match status" value="1"/>
</dbReference>
<feature type="binding site" evidence="8 10">
    <location>
        <begin position="99"/>
        <end position="100"/>
    </location>
    <ligand>
        <name>substrate</name>
    </ligand>
</feature>
<protein>
    <recommendedName>
        <fullName evidence="6 8">3-dehydroquinate dehydratase</fullName>
        <shortName evidence="8">3-dehydroquinase</shortName>
        <ecNumber evidence="6 8">4.2.1.10</ecNumber>
    </recommendedName>
    <alternativeName>
        <fullName evidence="8">Type II DHQase</fullName>
    </alternativeName>
</protein>
<evidence type="ECO:0000256" key="5">
    <source>
        <dbReference type="ARBA" id="ARBA00011193"/>
    </source>
</evidence>
<feature type="binding site" evidence="8 10">
    <location>
        <position position="109"/>
    </location>
    <ligand>
        <name>substrate</name>
    </ligand>
</feature>
<dbReference type="NCBIfam" id="NF003807">
    <property type="entry name" value="PRK05395.1-4"/>
    <property type="match status" value="1"/>
</dbReference>
<evidence type="ECO:0000256" key="8">
    <source>
        <dbReference type="HAMAP-Rule" id="MF_00169"/>
    </source>
</evidence>
<feature type="binding site" evidence="8 10">
    <location>
        <position position="85"/>
    </location>
    <ligand>
        <name>substrate</name>
    </ligand>
</feature>
<comment type="subunit">
    <text evidence="5 8">Homododecamer.</text>
</comment>
<organism evidence="12 13">
    <name type="scientific">Sphingobacterium puteale</name>
    <dbReference type="NCBI Taxonomy" id="2420510"/>
    <lineage>
        <taxon>Bacteria</taxon>
        <taxon>Pseudomonadati</taxon>
        <taxon>Bacteroidota</taxon>
        <taxon>Sphingobacteriia</taxon>
        <taxon>Sphingobacteriales</taxon>
        <taxon>Sphingobacteriaceae</taxon>
        <taxon>Sphingobacterium</taxon>
    </lineage>
</organism>
<evidence type="ECO:0000256" key="9">
    <source>
        <dbReference type="PIRSR" id="PIRSR001399-1"/>
    </source>
</evidence>
<comment type="function">
    <text evidence="2 8">Catalyzes a trans-dehydration via an enolate intermediate.</text>
</comment>
<feature type="active site" description="Proton acceptor" evidence="8 9">
    <location>
        <position position="23"/>
    </location>
</feature>
<dbReference type="NCBIfam" id="NF003806">
    <property type="entry name" value="PRK05395.1-3"/>
    <property type="match status" value="1"/>
</dbReference>
<dbReference type="GO" id="GO:0009423">
    <property type="term" value="P:chorismate biosynthetic process"/>
    <property type="evidence" value="ECO:0007669"/>
    <property type="project" value="UniProtKB-UniRule"/>
</dbReference>
<evidence type="ECO:0000256" key="11">
    <source>
        <dbReference type="PIRSR" id="PIRSR001399-3"/>
    </source>
</evidence>
<evidence type="ECO:0000256" key="4">
    <source>
        <dbReference type="ARBA" id="ARBA00011037"/>
    </source>
</evidence>
<evidence type="ECO:0000313" key="13">
    <source>
        <dbReference type="Proteomes" id="UP000282423"/>
    </source>
</evidence>